<evidence type="ECO:0000313" key="1">
    <source>
        <dbReference type="EMBL" id="ENW00183.1"/>
    </source>
</evidence>
<keyword evidence="2" id="KW-1185">Reference proteome</keyword>
<protein>
    <submittedName>
        <fullName evidence="1">Uncharacterized protein</fullName>
    </submittedName>
</protein>
<dbReference type="HOGENOM" id="CLU_1987773_0_0_6"/>
<accession>N9DPK7</accession>
<comment type="caution">
    <text evidence="1">The sequence shown here is derived from an EMBL/GenBank/DDBJ whole genome shotgun (WGS) entry which is preliminary data.</text>
</comment>
<reference evidence="1 2" key="1">
    <citation type="submission" date="2013-02" db="EMBL/GenBank/DDBJ databases">
        <title>The Genome Sequence of Acinetobacter bereziniae CIP 70.12.</title>
        <authorList>
            <consortium name="The Broad Institute Genome Sequencing Platform"/>
            <consortium name="The Broad Institute Genome Sequencing Center for Infectious Disease"/>
            <person name="Cerqueira G."/>
            <person name="Feldgarden M."/>
            <person name="Courvalin P."/>
            <person name="Perichon B."/>
            <person name="Grillot-Courvalin C."/>
            <person name="Clermont D."/>
            <person name="Rocha E."/>
            <person name="Yoon E.-J."/>
            <person name="Nemec A."/>
            <person name="Walker B."/>
            <person name="Young S.K."/>
            <person name="Zeng Q."/>
            <person name="Gargeya S."/>
            <person name="Fitzgerald M."/>
            <person name="Haas B."/>
            <person name="Abouelleil A."/>
            <person name="Alvarado L."/>
            <person name="Arachchi H.M."/>
            <person name="Berlin A.M."/>
            <person name="Chapman S.B."/>
            <person name="Dewar J."/>
            <person name="Goldberg J."/>
            <person name="Griggs A."/>
            <person name="Gujja S."/>
            <person name="Hansen M."/>
            <person name="Howarth C."/>
            <person name="Imamovic A."/>
            <person name="Larimer J."/>
            <person name="McCowan C."/>
            <person name="Murphy C."/>
            <person name="Neiman D."/>
            <person name="Pearson M."/>
            <person name="Priest M."/>
            <person name="Roberts A."/>
            <person name="Saif S."/>
            <person name="Shea T."/>
            <person name="Sisk P."/>
            <person name="Sykes S."/>
            <person name="Wortman J."/>
            <person name="Nusbaum C."/>
            <person name="Birren B."/>
        </authorList>
    </citation>
    <scope>NUCLEOTIDE SEQUENCE [LARGE SCALE GENOMIC DNA]</scope>
    <source>
        <strain evidence="1 2">CIP 70.12</strain>
    </source>
</reference>
<evidence type="ECO:0000313" key="2">
    <source>
        <dbReference type="Proteomes" id="UP000013251"/>
    </source>
</evidence>
<dbReference type="AlphaFoldDB" id="N9DPK7"/>
<dbReference type="EMBL" id="APQG01000015">
    <property type="protein sequence ID" value="ENW00183.1"/>
    <property type="molecule type" value="Genomic_DNA"/>
</dbReference>
<sequence>MLVGTGVIALLASALVLDPTQPKQQVVTAPFVIDEISESNAVVHTANHEFTLEIEFDARYFKDGNGFESGRDAELNQIKEITVFNEDGQTENYYLDQSDVSILANQLESELRDRL</sequence>
<dbReference type="Proteomes" id="UP000013251">
    <property type="component" value="Unassembled WGS sequence"/>
</dbReference>
<gene>
    <name evidence="1" type="ORF">F938_00827</name>
</gene>
<name>N9DPK7_ACIBZ</name>
<organism evidence="1 2">
    <name type="scientific">Acinetobacter bereziniae LMG 1003 = CIP 70.12</name>
    <dbReference type="NCBI Taxonomy" id="981324"/>
    <lineage>
        <taxon>Bacteria</taxon>
        <taxon>Pseudomonadati</taxon>
        <taxon>Pseudomonadota</taxon>
        <taxon>Gammaproteobacteria</taxon>
        <taxon>Moraxellales</taxon>
        <taxon>Moraxellaceae</taxon>
        <taxon>Acinetobacter</taxon>
    </lineage>
</organism>
<dbReference type="PATRIC" id="fig|1217650.3.peg.790"/>
<proteinExistence type="predicted"/>